<evidence type="ECO:0000256" key="5">
    <source>
        <dbReference type="ARBA" id="ARBA00022692"/>
    </source>
</evidence>
<evidence type="ECO:0000256" key="12">
    <source>
        <dbReference type="ARBA" id="ARBA00048448"/>
    </source>
</evidence>
<dbReference type="PANTHER" id="PTHR43563:SF1">
    <property type="entry name" value="AMINE OXIDASE [FLAVIN-CONTAINING] B"/>
    <property type="match status" value="1"/>
</dbReference>
<sequence length="1047" mass="118152">MTTERTAQVVVIGGGISGLTAAKLLHEEKINVIVLEAQDRVGGRTFTKRDPPRVKYVDIGGAYVGPTQNHILRLAKELNVETYKINEDKPIVHMKNGARRLFENSYYPTSWNPLIILDMNNLFRTIDQMGLEIPPEAPWKAPHAEEWDHMTVRQFAKEVTWSKSVRDFLETFININITTEAYEASLLWFLWYVKQCGGTRRIFSVTNGGQERKFVGGSQQISERIAAKLEGRVFLKKPVVGIKQSGGGVEITTLDGQKFKADFVISAIPPILLLKIHFDPPFSALKNQLIQRVPMGSVIKCIIYYRRNFWREKGICGESMCEGDEFPLSITLDDTKPDGSEPAIMGFILANKARRMTQLTEDERKDAIAKSLVKVLGSEEALHPVHYEEKNWMEMPYAGGCYTAMYPPGCMTKYAKVMREPHDRVFFAGTETAIKWSGYMDGAASSGERAARQILHAMGKISTDQIWIEAPESKEVPGLPFKNSMCERYLPSATGFVHFLGISTVGLAIVIYLCDTFSSCINCLWITYSILRSLSAAKYLHEAGISVIVLEARDRVGGRTLTKKDPTIKYVDLGASYVGPTQNYLLRMAKELGVETYKVNEEESVVHYNGTRRFFGRNGIPKFWNPIVNLDMNNLFRTLDKYGAEIPSDAPWDALHAEEWDRMTVQQLTDQIICTGAVRDSFRTYITASVTSEAYEASALWFLWYIRQCGGVKRIFSTTNGGQERKFVGGSQQISERIASRLRDRVQLQKPVVGIDQTSQQTIVLTTLDGHKYRADYVITAIPPPLLLKIHFNPALPTLKNQLIQRVPMGSVFKCIVYYEKYFWRAKGMCGSALIDGDDEHPFSFTFDDTKPDGTSPAIVGFITADKIRRLSGLNKDERKKIICQSLAKVFDTEDALNPIHYEEKNWMEEQYSGGCYTIMYPPGCMTMYGKVLRTPFSRVYFAGTETATQWSGYMDGAISAGERAAREILHAMGKITKDKIIREEPENKEVPAIPFNNSLSEKILPSAPVFIRIISMTTFLGVSVALCFILHQKKLFKFPENLFNQT</sequence>
<dbReference type="EnsemblMetazoa" id="SMAR002467-RA">
    <property type="protein sequence ID" value="SMAR002467-PA"/>
    <property type="gene ID" value="SMAR002467"/>
</dbReference>
<dbReference type="Proteomes" id="UP000014500">
    <property type="component" value="Unassembled WGS sequence"/>
</dbReference>
<evidence type="ECO:0000313" key="18">
    <source>
        <dbReference type="EnsemblMetazoa" id="SMAR002467-PA"/>
    </source>
</evidence>
<dbReference type="InterPro" id="IPR050703">
    <property type="entry name" value="Flavin_MAO"/>
</dbReference>
<evidence type="ECO:0000256" key="7">
    <source>
        <dbReference type="ARBA" id="ARBA00022989"/>
    </source>
</evidence>
<keyword evidence="7 16" id="KW-1133">Transmembrane helix</keyword>
<dbReference type="AlphaFoldDB" id="T1IN90"/>
<evidence type="ECO:0000256" key="11">
    <source>
        <dbReference type="ARBA" id="ARBA00045409"/>
    </source>
</evidence>
<dbReference type="STRING" id="126957.T1IN90"/>
<keyword evidence="6 16" id="KW-0274">FAD</keyword>
<comment type="catalytic activity">
    <reaction evidence="14">
        <text>N-acetylputrescine + O2 + H2O = 4-acetamidobutanal + H2O2 + NH4(+)</text>
        <dbReference type="Rhea" id="RHEA:70283"/>
        <dbReference type="ChEBI" id="CHEBI:7386"/>
        <dbReference type="ChEBI" id="CHEBI:15377"/>
        <dbReference type="ChEBI" id="CHEBI:15379"/>
        <dbReference type="ChEBI" id="CHEBI:16240"/>
        <dbReference type="ChEBI" id="CHEBI:28938"/>
        <dbReference type="ChEBI" id="CHEBI:58263"/>
    </reaction>
    <physiologicalReaction direction="left-to-right" evidence="14">
        <dbReference type="Rhea" id="RHEA:70284"/>
    </physiologicalReaction>
</comment>
<dbReference type="InterPro" id="IPR001613">
    <property type="entry name" value="Flavin_amine_oxidase"/>
</dbReference>
<evidence type="ECO:0000256" key="1">
    <source>
        <dbReference type="ARBA" id="ARBA00001974"/>
    </source>
</evidence>
<keyword evidence="4 16" id="KW-0285">Flavoprotein</keyword>
<accession>T1IN90</accession>
<comment type="similarity">
    <text evidence="3 16">Belongs to the flavin monoamine oxidase family.</text>
</comment>
<dbReference type="EC" id="1.4.3.-" evidence="16"/>
<evidence type="ECO:0000256" key="3">
    <source>
        <dbReference type="ARBA" id="ARBA00005995"/>
    </source>
</evidence>
<dbReference type="SUPFAM" id="SSF54373">
    <property type="entry name" value="FAD-linked reductases, C-terminal domain"/>
    <property type="match status" value="2"/>
</dbReference>
<name>T1IN90_STRMM</name>
<protein>
    <recommendedName>
        <fullName evidence="16">Amine oxidase</fullName>
        <ecNumber evidence="16">1.4.3.-</ecNumber>
    </recommendedName>
</protein>
<feature type="binding site" evidence="15">
    <location>
        <position position="239"/>
    </location>
    <ligand>
        <name>FAD</name>
        <dbReference type="ChEBI" id="CHEBI:57692"/>
    </ligand>
</feature>
<feature type="binding site" evidence="15">
    <location>
        <position position="347"/>
    </location>
    <ligand>
        <name>substrate</name>
    </ligand>
</feature>
<evidence type="ECO:0000256" key="9">
    <source>
        <dbReference type="ARBA" id="ARBA00023128"/>
    </source>
</evidence>
<keyword evidence="8 16" id="KW-0560">Oxidoreductase</keyword>
<dbReference type="PhylomeDB" id="T1IN90"/>
<dbReference type="SUPFAM" id="SSF51905">
    <property type="entry name" value="FAD/NAD(P)-binding domain"/>
    <property type="match status" value="2"/>
</dbReference>
<evidence type="ECO:0000259" key="17">
    <source>
        <dbReference type="Pfam" id="PF01593"/>
    </source>
</evidence>
<dbReference type="PANTHER" id="PTHR43563">
    <property type="entry name" value="AMINE OXIDASE"/>
    <property type="match status" value="1"/>
</dbReference>
<dbReference type="Gene3D" id="1.10.405.10">
    <property type="entry name" value="Guanine Nucleotide Dissociation Inhibitor, domain 1"/>
    <property type="match status" value="2"/>
</dbReference>
<feature type="transmembrane region" description="Helical" evidence="16">
    <location>
        <begin position="1010"/>
        <end position="1031"/>
    </location>
</feature>
<evidence type="ECO:0000256" key="10">
    <source>
        <dbReference type="ARBA" id="ARBA00023136"/>
    </source>
</evidence>
<dbReference type="Gene3D" id="6.10.250.130">
    <property type="match status" value="2"/>
</dbReference>
<dbReference type="Gene3D" id="3.50.50.60">
    <property type="entry name" value="FAD/NAD(P)-binding domain"/>
    <property type="match status" value="2"/>
</dbReference>
<keyword evidence="10 16" id="KW-0472">Membrane</keyword>
<keyword evidence="5 16" id="KW-0812">Transmembrane</keyword>
<dbReference type="eggNOG" id="KOG0029">
    <property type="taxonomic scope" value="Eukaryota"/>
</dbReference>
<evidence type="ECO:0000256" key="4">
    <source>
        <dbReference type="ARBA" id="ARBA00022630"/>
    </source>
</evidence>
<dbReference type="OMA" id="MYPPGCM"/>
<keyword evidence="9" id="KW-0496">Mitochondrion</keyword>
<dbReference type="HOGENOM" id="CLU_291573_0_0_1"/>
<evidence type="ECO:0000256" key="13">
    <source>
        <dbReference type="ARBA" id="ARBA00049354"/>
    </source>
</evidence>
<dbReference type="GO" id="GO:0097621">
    <property type="term" value="F:monoamine oxidase activity"/>
    <property type="evidence" value="ECO:0007669"/>
    <property type="project" value="UniProtKB-EC"/>
</dbReference>
<reference evidence="18" key="2">
    <citation type="submission" date="2015-02" db="UniProtKB">
        <authorList>
            <consortium name="EnsemblMetazoa"/>
        </authorList>
    </citation>
    <scope>IDENTIFICATION</scope>
</reference>
<comment type="catalytic activity">
    <reaction evidence="12">
        <text>a secondary aliphatic amine + O2 + H2O = a primary amine + an aldehyde + H2O2</text>
        <dbReference type="Rhea" id="RHEA:26414"/>
        <dbReference type="ChEBI" id="CHEBI:15377"/>
        <dbReference type="ChEBI" id="CHEBI:15379"/>
        <dbReference type="ChEBI" id="CHEBI:16240"/>
        <dbReference type="ChEBI" id="CHEBI:17478"/>
        <dbReference type="ChEBI" id="CHEBI:58855"/>
        <dbReference type="ChEBI" id="CHEBI:65296"/>
        <dbReference type="EC" id="1.4.3.4"/>
    </reaction>
</comment>
<dbReference type="InterPro" id="IPR002937">
    <property type="entry name" value="Amino_oxidase"/>
</dbReference>
<evidence type="ECO:0000313" key="19">
    <source>
        <dbReference type="Proteomes" id="UP000014500"/>
    </source>
</evidence>
<comment type="cofactor">
    <cofactor evidence="1 16">
        <name>FAD</name>
        <dbReference type="ChEBI" id="CHEBI:57692"/>
    </cofactor>
</comment>
<dbReference type="GO" id="GO:0009308">
    <property type="term" value="P:amine metabolic process"/>
    <property type="evidence" value="ECO:0007669"/>
    <property type="project" value="UniProtKB-ARBA"/>
</dbReference>
<dbReference type="EMBL" id="JH431152">
    <property type="status" value="NOT_ANNOTATED_CDS"/>
    <property type="molecule type" value="Genomic_DNA"/>
</dbReference>
<evidence type="ECO:0000256" key="6">
    <source>
        <dbReference type="ARBA" id="ARBA00022827"/>
    </source>
</evidence>
<reference evidence="19" key="1">
    <citation type="submission" date="2011-05" db="EMBL/GenBank/DDBJ databases">
        <authorList>
            <person name="Richards S.R."/>
            <person name="Qu J."/>
            <person name="Jiang H."/>
            <person name="Jhangiani S.N."/>
            <person name="Agravi P."/>
            <person name="Goodspeed R."/>
            <person name="Gross S."/>
            <person name="Mandapat C."/>
            <person name="Jackson L."/>
            <person name="Mathew T."/>
            <person name="Pu L."/>
            <person name="Thornton R."/>
            <person name="Saada N."/>
            <person name="Wilczek-Boney K.B."/>
            <person name="Lee S."/>
            <person name="Kovar C."/>
            <person name="Wu Y."/>
            <person name="Scherer S.E."/>
            <person name="Worley K.C."/>
            <person name="Muzny D.M."/>
            <person name="Gibbs R."/>
        </authorList>
    </citation>
    <scope>NUCLEOTIDE SEQUENCE</scope>
    <source>
        <strain evidence="19">Brora</strain>
    </source>
</reference>
<dbReference type="Pfam" id="PF01593">
    <property type="entry name" value="Amino_oxidase"/>
    <property type="match status" value="2"/>
</dbReference>
<comment type="catalytic activity">
    <reaction evidence="13">
        <text>benzylamine + O2 + H2O = benzaldehyde + H2O2 + NH4(+)</text>
        <dbReference type="Rhea" id="RHEA:59424"/>
        <dbReference type="ChEBI" id="CHEBI:15377"/>
        <dbReference type="ChEBI" id="CHEBI:15379"/>
        <dbReference type="ChEBI" id="CHEBI:16240"/>
        <dbReference type="ChEBI" id="CHEBI:17169"/>
        <dbReference type="ChEBI" id="CHEBI:28938"/>
        <dbReference type="ChEBI" id="CHEBI:225238"/>
    </reaction>
    <physiologicalReaction direction="left-to-right" evidence="13">
        <dbReference type="Rhea" id="RHEA:59425"/>
    </physiologicalReaction>
</comment>
<proteinExistence type="inferred from homology"/>
<dbReference type="FunFam" id="1.10.405.10:FF:000005">
    <property type="entry name" value="Amine oxidase [flavin-containing]"/>
    <property type="match status" value="1"/>
</dbReference>
<dbReference type="GO" id="GO:0008131">
    <property type="term" value="F:primary methylamine oxidase activity"/>
    <property type="evidence" value="ECO:0007669"/>
    <property type="project" value="TreeGrafter"/>
</dbReference>
<keyword evidence="19" id="KW-1185">Reference proteome</keyword>
<comment type="function">
    <text evidence="11">Catalyzes the oxidative deamination of primary and some secondary amines such as neurotransmitters, and exogenous amines including the tertiary amine, neurotoxin 1-methyl-4-phenyl-1,2,3,6-tetrahydropyridine (MPTP), with concomitant reduction of oxygen to hydrogen peroxide and participates in the metabolism of neuroactive and vasoactive amines in the central nervous system and peripheral tissues. Preferentially degrades benzylamine and phenylethylamine.</text>
</comment>
<dbReference type="Gene3D" id="3.90.660.10">
    <property type="match status" value="2"/>
</dbReference>
<evidence type="ECO:0000256" key="15">
    <source>
        <dbReference type="PIRSR" id="PIRSR601613-1"/>
    </source>
</evidence>
<feature type="binding site" evidence="15">
    <location>
        <position position="431"/>
    </location>
    <ligand>
        <name>FAD</name>
        <dbReference type="ChEBI" id="CHEBI:57692"/>
    </ligand>
</feature>
<evidence type="ECO:0000256" key="8">
    <source>
        <dbReference type="ARBA" id="ARBA00023002"/>
    </source>
</evidence>
<feature type="binding site" evidence="15">
    <location>
        <begin position="36"/>
        <end position="37"/>
    </location>
    <ligand>
        <name>FAD</name>
        <dbReference type="ChEBI" id="CHEBI:57692"/>
    </ligand>
</feature>
<dbReference type="GO" id="GO:0005741">
    <property type="term" value="C:mitochondrial outer membrane"/>
    <property type="evidence" value="ECO:0007669"/>
    <property type="project" value="UniProtKB-SubCell"/>
</dbReference>
<comment type="subcellular location">
    <subcellularLocation>
        <location evidence="2">Mitochondrion outer membrane</location>
        <topology evidence="2">Single-pass type IV membrane protein</topology>
        <orientation evidence="2">Cytoplasmic side</orientation>
    </subcellularLocation>
</comment>
<evidence type="ECO:0000256" key="14">
    <source>
        <dbReference type="ARBA" id="ARBA00049430"/>
    </source>
</evidence>
<feature type="domain" description="Amine oxidase" evidence="17">
    <location>
        <begin position="16"/>
        <end position="455"/>
    </location>
</feature>
<dbReference type="PRINTS" id="PR00757">
    <property type="entry name" value="AMINEOXDASEF"/>
</dbReference>
<feature type="domain" description="Amine oxidase" evidence="17">
    <location>
        <begin position="534"/>
        <end position="970"/>
    </location>
</feature>
<organism evidence="18 19">
    <name type="scientific">Strigamia maritima</name>
    <name type="common">European centipede</name>
    <name type="synonym">Geophilus maritimus</name>
    <dbReference type="NCBI Taxonomy" id="126957"/>
    <lineage>
        <taxon>Eukaryota</taxon>
        <taxon>Metazoa</taxon>
        <taxon>Ecdysozoa</taxon>
        <taxon>Arthropoda</taxon>
        <taxon>Myriapoda</taxon>
        <taxon>Chilopoda</taxon>
        <taxon>Pleurostigmophora</taxon>
        <taxon>Geophilomorpha</taxon>
        <taxon>Linotaeniidae</taxon>
        <taxon>Strigamia</taxon>
    </lineage>
</organism>
<evidence type="ECO:0000256" key="2">
    <source>
        <dbReference type="ARBA" id="ARBA00004362"/>
    </source>
</evidence>
<evidence type="ECO:0000256" key="16">
    <source>
        <dbReference type="RuleBase" id="RU362067"/>
    </source>
</evidence>
<dbReference type="GO" id="GO:0050660">
    <property type="term" value="F:flavin adenine dinucleotide binding"/>
    <property type="evidence" value="ECO:0007669"/>
    <property type="project" value="TreeGrafter"/>
</dbReference>
<feature type="binding site" evidence="15">
    <location>
        <position position="17"/>
    </location>
    <ligand>
        <name>FAD</name>
        <dbReference type="ChEBI" id="CHEBI:57692"/>
    </ligand>
</feature>
<dbReference type="InterPro" id="IPR036188">
    <property type="entry name" value="FAD/NAD-bd_sf"/>
</dbReference>